<dbReference type="Pfam" id="PF21273">
    <property type="entry name" value="SNX17-27-31_F1_FERM"/>
    <property type="match status" value="1"/>
</dbReference>
<evidence type="ECO:0000256" key="6">
    <source>
        <dbReference type="ARBA" id="ARBA00022490"/>
    </source>
</evidence>
<dbReference type="GO" id="GO:0035091">
    <property type="term" value="F:phosphatidylinositol binding"/>
    <property type="evidence" value="ECO:0007669"/>
    <property type="project" value="InterPro"/>
</dbReference>
<dbReference type="CDD" id="cd16121">
    <property type="entry name" value="FERM_F1_SNX17"/>
    <property type="match status" value="1"/>
</dbReference>
<dbReference type="PROSITE" id="PS50200">
    <property type="entry name" value="RA"/>
    <property type="match status" value="1"/>
</dbReference>
<dbReference type="Pfam" id="PF18116">
    <property type="entry name" value="SNX17_FERM_C"/>
    <property type="match status" value="1"/>
</dbReference>
<organism evidence="16">
    <name type="scientific">Scylla olivacea</name>
    <name type="common">Orange mud crab</name>
    <name type="synonym">Cancer olivacea</name>
    <dbReference type="NCBI Taxonomy" id="85551"/>
    <lineage>
        <taxon>Eukaryota</taxon>
        <taxon>Metazoa</taxon>
        <taxon>Ecdysozoa</taxon>
        <taxon>Arthropoda</taxon>
        <taxon>Crustacea</taxon>
        <taxon>Multicrustacea</taxon>
        <taxon>Malacostraca</taxon>
        <taxon>Eumalacostraca</taxon>
        <taxon>Eucarida</taxon>
        <taxon>Decapoda</taxon>
        <taxon>Pleocyemata</taxon>
        <taxon>Brachyura</taxon>
        <taxon>Eubrachyura</taxon>
        <taxon>Portunoidea</taxon>
        <taxon>Portunidae</taxon>
        <taxon>Portuninae</taxon>
        <taxon>Scylla</taxon>
    </lineage>
</organism>
<dbReference type="SUPFAM" id="SSF64268">
    <property type="entry name" value="PX domain"/>
    <property type="match status" value="1"/>
</dbReference>
<dbReference type="AlphaFoldDB" id="A0A0P4X2C5"/>
<dbReference type="PROSITE" id="PS50195">
    <property type="entry name" value="PX"/>
    <property type="match status" value="1"/>
</dbReference>
<comment type="function">
    <text evidence="12">Critical regulator of endosomal recycling of numerous surface proteins, including integrins, signaling receptor and channels. Binds to NPxY sequences in the cytoplasmic tails of target cargos. Associates with retriever and CCC complexes to prevent lysosomal degradation and promote cell surface recycling of numerous cargos such as integrins ITGB1, ITGB5 and their associated alpha subunits. Also required for maintenance of normal cell surface levels of APP and LRP1. Interacts with membranes containing phosphatidylinositol 3-phosphate (PtdIns(3P)).</text>
</comment>
<evidence type="ECO:0000256" key="5">
    <source>
        <dbReference type="ARBA" id="ARBA00022448"/>
    </source>
</evidence>
<evidence type="ECO:0000313" key="16">
    <source>
        <dbReference type="EMBL" id="JAI67972.1"/>
    </source>
</evidence>
<evidence type="ECO:0000259" key="14">
    <source>
        <dbReference type="PROSITE" id="PS50195"/>
    </source>
</evidence>
<dbReference type="FunFam" id="3.30.1520.10:FF:000008">
    <property type="entry name" value="Sorting nexin-17 isoform1"/>
    <property type="match status" value="1"/>
</dbReference>
<dbReference type="InterPro" id="IPR028666">
    <property type="entry name" value="SNX17_FERM_N"/>
</dbReference>
<dbReference type="GO" id="GO:0005769">
    <property type="term" value="C:early endosome"/>
    <property type="evidence" value="ECO:0007669"/>
    <property type="project" value="UniProtKB-SubCell"/>
</dbReference>
<evidence type="ECO:0000256" key="8">
    <source>
        <dbReference type="ARBA" id="ARBA00022927"/>
    </source>
</evidence>
<dbReference type="EMBL" id="GDRN01004223">
    <property type="protein sequence ID" value="JAI67972.1"/>
    <property type="molecule type" value="Transcribed_RNA"/>
</dbReference>
<dbReference type="FunFam" id="1.20.80.60:FF:000001">
    <property type="entry name" value="Sorting nexin-17 isoform1"/>
    <property type="match status" value="1"/>
</dbReference>
<dbReference type="PANTHER" id="PTHR12431:SF14">
    <property type="entry name" value="LD15323P"/>
    <property type="match status" value="1"/>
</dbReference>
<feature type="region of interest" description="Disordered" evidence="13">
    <location>
        <begin position="51"/>
        <end position="70"/>
    </location>
</feature>
<dbReference type="Gene3D" id="2.30.29.30">
    <property type="entry name" value="Pleckstrin-homology domain (PH domain)/Phosphotyrosine-binding domain (PTB)"/>
    <property type="match status" value="1"/>
</dbReference>
<dbReference type="GO" id="GO:0030659">
    <property type="term" value="C:cytoplasmic vesicle membrane"/>
    <property type="evidence" value="ECO:0007669"/>
    <property type="project" value="UniProtKB-SubCell"/>
</dbReference>
<comment type="subcellular location">
    <subcellularLocation>
        <location evidence="1">Cytoplasmic vesicle membrane</location>
        <topology evidence="1">Peripheral membrane protein</topology>
        <orientation evidence="1">Cytoplasmic side</orientation>
    </subcellularLocation>
    <subcellularLocation>
        <location evidence="2">Early endosome</location>
    </subcellularLocation>
</comment>
<dbReference type="PANTHER" id="PTHR12431">
    <property type="entry name" value="SORTING NEXIN 17 AND 27"/>
    <property type="match status" value="1"/>
</dbReference>
<dbReference type="InterPro" id="IPR019748">
    <property type="entry name" value="FERM_central"/>
</dbReference>
<evidence type="ECO:0000256" key="12">
    <source>
        <dbReference type="ARBA" id="ARBA00045612"/>
    </source>
</evidence>
<protein>
    <recommendedName>
        <fullName evidence="4">Sorting nexin-17</fullName>
    </recommendedName>
</protein>
<evidence type="ECO:0000256" key="9">
    <source>
        <dbReference type="ARBA" id="ARBA00023121"/>
    </source>
</evidence>
<feature type="region of interest" description="Disordered" evidence="13">
    <location>
        <begin position="415"/>
        <end position="495"/>
    </location>
</feature>
<dbReference type="Pfam" id="PF00787">
    <property type="entry name" value="PX"/>
    <property type="match status" value="1"/>
</dbReference>
<dbReference type="GO" id="GO:0007165">
    <property type="term" value="P:signal transduction"/>
    <property type="evidence" value="ECO:0007669"/>
    <property type="project" value="InterPro"/>
</dbReference>
<dbReference type="InterPro" id="IPR037836">
    <property type="entry name" value="SNX17_FERM-like_dom"/>
</dbReference>
<dbReference type="FunFam" id="2.30.29.30:FF:000145">
    <property type="entry name" value="Sorting nexin-17 isoform1"/>
    <property type="match status" value="1"/>
</dbReference>
<dbReference type="CDD" id="cd13337">
    <property type="entry name" value="FERM-like_C_SNX17"/>
    <property type="match status" value="1"/>
</dbReference>
<reference evidence="16" key="1">
    <citation type="submission" date="2015-09" db="EMBL/GenBank/DDBJ databases">
        <title>Scylla olivacea transcriptome.</title>
        <authorList>
            <person name="Ikhwanuddin M."/>
        </authorList>
    </citation>
    <scope>NUCLEOTIDE SEQUENCE</scope>
</reference>
<feature type="domain" description="PX" evidence="14">
    <location>
        <begin position="1"/>
        <end position="108"/>
    </location>
</feature>
<keyword evidence="10" id="KW-0472">Membrane</keyword>
<keyword evidence="5" id="KW-0813">Transport</keyword>
<dbReference type="InterPro" id="IPR036871">
    <property type="entry name" value="PX_dom_sf"/>
</dbReference>
<dbReference type="InterPro" id="IPR048763">
    <property type="entry name" value="SNX17-31_FERM_F1"/>
</dbReference>
<keyword evidence="9" id="KW-0446">Lipid-binding</keyword>
<evidence type="ECO:0000256" key="13">
    <source>
        <dbReference type="SAM" id="MobiDB-lite"/>
    </source>
</evidence>
<dbReference type="SMART" id="SM00312">
    <property type="entry name" value="PX"/>
    <property type="match status" value="1"/>
</dbReference>
<evidence type="ECO:0000256" key="7">
    <source>
        <dbReference type="ARBA" id="ARBA00022753"/>
    </source>
</evidence>
<accession>A0A0P4X2C5</accession>
<evidence type="ECO:0000256" key="3">
    <source>
        <dbReference type="ARBA" id="ARBA00010883"/>
    </source>
</evidence>
<evidence type="ECO:0000256" key="11">
    <source>
        <dbReference type="ARBA" id="ARBA00023329"/>
    </source>
</evidence>
<keyword evidence="7" id="KW-0967">Endosome</keyword>
<dbReference type="Gene3D" id="3.30.1520.10">
    <property type="entry name" value="Phox-like domain"/>
    <property type="match status" value="1"/>
</dbReference>
<dbReference type="Pfam" id="PF21271">
    <property type="entry name" value="SNX17-31_F2_FERM"/>
    <property type="match status" value="1"/>
</dbReference>
<evidence type="ECO:0000259" key="15">
    <source>
        <dbReference type="PROSITE" id="PS50200"/>
    </source>
</evidence>
<keyword evidence="11" id="KW-0968">Cytoplasmic vesicle</keyword>
<dbReference type="InterPro" id="IPR011993">
    <property type="entry name" value="PH-like_dom_sf"/>
</dbReference>
<dbReference type="GO" id="GO:0032456">
    <property type="term" value="P:endocytic recycling"/>
    <property type="evidence" value="ECO:0007669"/>
    <property type="project" value="TreeGrafter"/>
</dbReference>
<evidence type="ECO:0000256" key="2">
    <source>
        <dbReference type="ARBA" id="ARBA00004412"/>
    </source>
</evidence>
<name>A0A0P4X2C5_SCYOL</name>
<dbReference type="Gene3D" id="3.10.20.90">
    <property type="entry name" value="Phosphatidylinositol 3-kinase Catalytic Subunit, Chain A, domain 1"/>
    <property type="match status" value="1"/>
</dbReference>
<evidence type="ECO:0000256" key="4">
    <source>
        <dbReference type="ARBA" id="ARBA00015282"/>
    </source>
</evidence>
<evidence type="ECO:0000256" key="1">
    <source>
        <dbReference type="ARBA" id="ARBA00004180"/>
    </source>
</evidence>
<dbReference type="InterPro" id="IPR040842">
    <property type="entry name" value="SNX17/31_FERM"/>
</dbReference>
<dbReference type="CDD" id="cd06885">
    <property type="entry name" value="PX_SNX17_31"/>
    <property type="match status" value="1"/>
</dbReference>
<keyword evidence="6" id="KW-0963">Cytoplasm</keyword>
<feature type="compositionally biased region" description="Low complexity" evidence="13">
    <location>
        <begin position="431"/>
        <end position="450"/>
    </location>
</feature>
<comment type="similarity">
    <text evidence="3">Belongs to the sorting nexin family.</text>
</comment>
<dbReference type="CDD" id="cd14473">
    <property type="entry name" value="FERM_B-lobe"/>
    <property type="match status" value="1"/>
</dbReference>
<dbReference type="InterPro" id="IPR000159">
    <property type="entry name" value="RA_dom"/>
</dbReference>
<sequence length="495" mass="56317">MHFSIPDTQECKEDNGSTYVAYNIHINGVFHCTMRYRQLHSLHEQLKKDLGGSTLPPFPPKKLLPLSPTQTEERRATLEKYILQLSQDPRVLNNDVFNGFLVFAQNETQRAGGGQDEVPIDIYLTSGQKVTLTIPATLQTDDLLEKVCNQIHLPNEMVYYFALFLVKKEENDLFVVKRLQDFESPYISQRCMKGLHRIMLRKNYWDPSIDQEVMGDRVGLNLLYMQTVQDVERGWILTNHEIQRQLAALQAKGAKKEYMELARTLKYYGYLQFQSCICDFPKPGTSVLISAGNKELNFRIDCEDGSVKEGNFKVTRIRCWRITVQQPCSEGSPSSTSRDGCASLEASRQVNLELSFEYLMSREEMRWVRVSSPQAVLMSLCLQGMVNELLSHKRGRKVRTPNERVRKGSLSYVRRDGSSTRVTLNHTGENLPQEGSSHGSSSSQSPIGELSLRRLSERLSDPLDNRPSSPARPNGQAEHTTVENDAFNIMGDDNL</sequence>
<proteinExistence type="inferred from homology"/>
<feature type="domain" description="Ras-associating" evidence="15">
    <location>
        <begin position="116"/>
        <end position="205"/>
    </location>
</feature>
<dbReference type="GO" id="GO:0006886">
    <property type="term" value="P:intracellular protein transport"/>
    <property type="evidence" value="ECO:0007669"/>
    <property type="project" value="TreeGrafter"/>
</dbReference>
<dbReference type="InterPro" id="IPR001683">
    <property type="entry name" value="PX_dom"/>
</dbReference>
<dbReference type="InterPro" id="IPR048767">
    <property type="entry name" value="SNX17-31_FERM_F2"/>
</dbReference>
<evidence type="ECO:0000256" key="10">
    <source>
        <dbReference type="ARBA" id="ARBA00023136"/>
    </source>
</evidence>
<feature type="compositionally biased region" description="Polar residues" evidence="13">
    <location>
        <begin position="419"/>
        <end position="430"/>
    </location>
</feature>
<feature type="compositionally biased region" description="Basic and acidic residues" evidence="13">
    <location>
        <begin position="451"/>
        <end position="464"/>
    </location>
</feature>
<keyword evidence="8" id="KW-0653">Protein transport</keyword>
<dbReference type="Gene3D" id="1.20.80.60">
    <property type="match status" value="1"/>
</dbReference>